<evidence type="ECO:0000313" key="2">
    <source>
        <dbReference type="EMBL" id="GII81378.1"/>
    </source>
</evidence>
<dbReference type="AlphaFoldDB" id="A0A919R8X7"/>
<accession>A0A919R8X7</accession>
<comment type="caution">
    <text evidence="2">The sequence shown here is derived from an EMBL/GenBank/DDBJ whole genome shotgun (WGS) entry which is preliminary data.</text>
</comment>
<proteinExistence type="predicted"/>
<dbReference type="GO" id="GO:0003677">
    <property type="term" value="F:DNA binding"/>
    <property type="evidence" value="ECO:0007669"/>
    <property type="project" value="InterPro"/>
</dbReference>
<sequence length="285" mass="32687">MSPRTSPTARRRRLAAELRRLRKQAGLTREQVAEALMCAPATVTRYEIAQSGPRVGEVTLMLEIYGVTGEQRDALLKMAREARQRGWWHPYNAALPEWFETYVSLEEEAVAIRAYESELIPGLLQTEAYTRATMLTETTIPTEEEIERRVALRKERQRRFPDEGEPALWVVLNEATIRRLVGGRATMREQLRHLVDAQRHKNLTLQVLPFEVGSHPGMDTSFSILEFPERQDPDVVYVEYRAGCLYLEDPHEVETYNAIFDHLRARALGPDESCALITKVAEELV</sequence>
<dbReference type="Pfam" id="PF13560">
    <property type="entry name" value="HTH_31"/>
    <property type="match status" value="1"/>
</dbReference>
<keyword evidence="3" id="KW-1185">Reference proteome</keyword>
<feature type="domain" description="HTH cro/C1-type" evidence="1">
    <location>
        <begin position="18"/>
        <end position="72"/>
    </location>
</feature>
<dbReference type="Gene3D" id="1.10.260.40">
    <property type="entry name" value="lambda repressor-like DNA-binding domains"/>
    <property type="match status" value="1"/>
</dbReference>
<dbReference type="PROSITE" id="PS50943">
    <property type="entry name" value="HTH_CROC1"/>
    <property type="match status" value="1"/>
</dbReference>
<evidence type="ECO:0000259" key="1">
    <source>
        <dbReference type="PROSITE" id="PS50943"/>
    </source>
</evidence>
<protein>
    <submittedName>
        <fullName evidence="2">Transcriptional regulator</fullName>
    </submittedName>
</protein>
<dbReference type="RefSeq" id="WP_203993552.1">
    <property type="nucleotide sequence ID" value="NZ_BOOU01000096.1"/>
</dbReference>
<dbReference type="Pfam" id="PF19054">
    <property type="entry name" value="DUF5753"/>
    <property type="match status" value="1"/>
</dbReference>
<dbReference type="InterPro" id="IPR001387">
    <property type="entry name" value="Cro/C1-type_HTH"/>
</dbReference>
<dbReference type="CDD" id="cd00093">
    <property type="entry name" value="HTH_XRE"/>
    <property type="match status" value="1"/>
</dbReference>
<dbReference type="InterPro" id="IPR010982">
    <property type="entry name" value="Lambda_DNA-bd_dom_sf"/>
</dbReference>
<dbReference type="Proteomes" id="UP000655287">
    <property type="component" value="Unassembled WGS sequence"/>
</dbReference>
<dbReference type="SMART" id="SM00530">
    <property type="entry name" value="HTH_XRE"/>
    <property type="match status" value="1"/>
</dbReference>
<reference evidence="2" key="1">
    <citation type="submission" date="2021-01" db="EMBL/GenBank/DDBJ databases">
        <title>Whole genome shotgun sequence of Sphaerisporangium rufum NBRC 109079.</title>
        <authorList>
            <person name="Komaki H."/>
            <person name="Tamura T."/>
        </authorList>
    </citation>
    <scope>NUCLEOTIDE SEQUENCE</scope>
    <source>
        <strain evidence="2">NBRC 109079</strain>
    </source>
</reference>
<gene>
    <name evidence="2" type="ORF">Sru01_63600</name>
</gene>
<name>A0A919R8X7_9ACTN</name>
<dbReference type="InterPro" id="IPR043917">
    <property type="entry name" value="DUF5753"/>
</dbReference>
<dbReference type="SUPFAM" id="SSF47413">
    <property type="entry name" value="lambda repressor-like DNA-binding domains"/>
    <property type="match status" value="1"/>
</dbReference>
<dbReference type="EMBL" id="BOOU01000096">
    <property type="protein sequence ID" value="GII81378.1"/>
    <property type="molecule type" value="Genomic_DNA"/>
</dbReference>
<evidence type="ECO:0000313" key="3">
    <source>
        <dbReference type="Proteomes" id="UP000655287"/>
    </source>
</evidence>
<organism evidence="2 3">
    <name type="scientific">Sphaerisporangium rufum</name>
    <dbReference type="NCBI Taxonomy" id="1381558"/>
    <lineage>
        <taxon>Bacteria</taxon>
        <taxon>Bacillati</taxon>
        <taxon>Actinomycetota</taxon>
        <taxon>Actinomycetes</taxon>
        <taxon>Streptosporangiales</taxon>
        <taxon>Streptosporangiaceae</taxon>
        <taxon>Sphaerisporangium</taxon>
    </lineage>
</organism>